<dbReference type="FunFam" id="3.10.580.10:FF:000002">
    <property type="entry name" value="Magnesium/cobalt efflux protein CorC"/>
    <property type="match status" value="1"/>
</dbReference>
<dbReference type="AlphaFoldDB" id="A0A7L7KST4"/>
<evidence type="ECO:0000256" key="3">
    <source>
        <dbReference type="ARBA" id="ARBA00022692"/>
    </source>
</evidence>
<comment type="similarity">
    <text evidence="2">Belongs to the UPF0053 family.</text>
</comment>
<dbReference type="PROSITE" id="PS51371">
    <property type="entry name" value="CBS"/>
    <property type="match status" value="2"/>
</dbReference>
<feature type="domain" description="CBS" evidence="11">
    <location>
        <begin position="217"/>
        <end position="276"/>
    </location>
</feature>
<feature type="transmembrane region" description="Helical" evidence="10">
    <location>
        <begin position="81"/>
        <end position="99"/>
    </location>
</feature>
<comment type="subcellular location">
    <subcellularLocation>
        <location evidence="1">Membrane</location>
        <topology evidence="1">Multi-pass membrane protein</topology>
    </subcellularLocation>
</comment>
<dbReference type="Pfam" id="PF03471">
    <property type="entry name" value="CorC_HlyC"/>
    <property type="match status" value="1"/>
</dbReference>
<dbReference type="InterPro" id="IPR016169">
    <property type="entry name" value="FAD-bd_PCMH_sub2"/>
</dbReference>
<keyword evidence="4" id="KW-0677">Repeat</keyword>
<dbReference type="EMBL" id="CP048914">
    <property type="protein sequence ID" value="QMS85665.1"/>
    <property type="molecule type" value="Genomic_DNA"/>
</dbReference>
<evidence type="ECO:0000256" key="6">
    <source>
        <dbReference type="ARBA" id="ARBA00023122"/>
    </source>
</evidence>
<keyword evidence="5 9" id="KW-1133">Transmembrane helix</keyword>
<feature type="transmembrane region" description="Helical" evidence="10">
    <location>
        <begin position="15"/>
        <end position="35"/>
    </location>
</feature>
<evidence type="ECO:0000256" key="8">
    <source>
        <dbReference type="PROSITE-ProRule" id="PRU00703"/>
    </source>
</evidence>
<feature type="transmembrane region" description="Helical" evidence="10">
    <location>
        <begin position="136"/>
        <end position="159"/>
    </location>
</feature>
<evidence type="ECO:0000256" key="7">
    <source>
        <dbReference type="ARBA" id="ARBA00023136"/>
    </source>
</evidence>
<evidence type="ECO:0000256" key="9">
    <source>
        <dbReference type="PROSITE-ProRule" id="PRU01193"/>
    </source>
</evidence>
<proteinExistence type="inferred from homology"/>
<dbReference type="KEGG" id="xcl:G4Z02_07880"/>
<feature type="domain" description="CNNM transmembrane" evidence="12">
    <location>
        <begin position="12"/>
        <end position="198"/>
    </location>
</feature>
<keyword evidence="3 9" id="KW-0812">Transmembrane</keyword>
<evidence type="ECO:0000313" key="13">
    <source>
        <dbReference type="EMBL" id="QMS85665.1"/>
    </source>
</evidence>
<dbReference type="CDD" id="cd04590">
    <property type="entry name" value="CBS_pair_CorC_HlyC_assoc"/>
    <property type="match status" value="1"/>
</dbReference>
<evidence type="ECO:0000256" key="1">
    <source>
        <dbReference type="ARBA" id="ARBA00004141"/>
    </source>
</evidence>
<gene>
    <name evidence="13" type="ORF">G4Z02_07880</name>
</gene>
<organism evidence="13 14">
    <name type="scientific">Candidatus Xianfuyuplasma coldseepsis</name>
    <dbReference type="NCBI Taxonomy" id="2782163"/>
    <lineage>
        <taxon>Bacteria</taxon>
        <taxon>Bacillati</taxon>
        <taxon>Mycoplasmatota</taxon>
        <taxon>Mollicutes</taxon>
        <taxon>Candidatus Izemoplasmatales</taxon>
        <taxon>Candidatus Izemoplasmataceae</taxon>
        <taxon>Candidatus Xianfuyuplasma</taxon>
    </lineage>
</organism>
<dbReference type="PROSITE" id="PS51846">
    <property type="entry name" value="CNNM"/>
    <property type="match status" value="1"/>
</dbReference>
<dbReference type="InterPro" id="IPR036318">
    <property type="entry name" value="FAD-bd_PCMH-like_sf"/>
</dbReference>
<dbReference type="InterPro" id="IPR002550">
    <property type="entry name" value="CNNM"/>
</dbReference>
<dbReference type="InterPro" id="IPR000644">
    <property type="entry name" value="CBS_dom"/>
</dbReference>
<dbReference type="PANTHER" id="PTHR22777:SF17">
    <property type="entry name" value="UPF0053 PROTEIN SLL0260"/>
    <property type="match status" value="1"/>
</dbReference>
<evidence type="ECO:0000256" key="4">
    <source>
        <dbReference type="ARBA" id="ARBA00022737"/>
    </source>
</evidence>
<dbReference type="SMART" id="SM00116">
    <property type="entry name" value="CBS"/>
    <property type="match status" value="1"/>
</dbReference>
<evidence type="ECO:0000259" key="11">
    <source>
        <dbReference type="PROSITE" id="PS51371"/>
    </source>
</evidence>
<evidence type="ECO:0000256" key="2">
    <source>
        <dbReference type="ARBA" id="ARBA00006337"/>
    </source>
</evidence>
<keyword evidence="7 9" id="KW-0472">Membrane</keyword>
<name>A0A7L7KST4_9MOLU</name>
<feature type="domain" description="CBS" evidence="11">
    <location>
        <begin position="281"/>
        <end position="341"/>
    </location>
</feature>
<dbReference type="PANTHER" id="PTHR22777">
    <property type="entry name" value="HEMOLYSIN-RELATED"/>
    <property type="match status" value="1"/>
</dbReference>
<evidence type="ECO:0000256" key="10">
    <source>
        <dbReference type="SAM" id="Phobius"/>
    </source>
</evidence>
<keyword evidence="6 8" id="KW-0129">CBS domain</keyword>
<accession>A0A7L7KST4</accession>
<keyword evidence="14" id="KW-1185">Reference proteome</keyword>
<feature type="transmembrane region" description="Helical" evidence="10">
    <location>
        <begin position="105"/>
        <end position="124"/>
    </location>
</feature>
<dbReference type="Pfam" id="PF01595">
    <property type="entry name" value="CNNM"/>
    <property type="match status" value="1"/>
</dbReference>
<dbReference type="RefSeq" id="WP_258877468.1">
    <property type="nucleotide sequence ID" value="NZ_CP048914.1"/>
</dbReference>
<dbReference type="Pfam" id="PF00571">
    <property type="entry name" value="CBS"/>
    <property type="match status" value="2"/>
</dbReference>
<evidence type="ECO:0000259" key="12">
    <source>
        <dbReference type="PROSITE" id="PS51846"/>
    </source>
</evidence>
<dbReference type="InterPro" id="IPR005170">
    <property type="entry name" value="Transptr-assoc_dom"/>
</dbReference>
<dbReference type="GO" id="GO:0005886">
    <property type="term" value="C:plasma membrane"/>
    <property type="evidence" value="ECO:0007669"/>
    <property type="project" value="TreeGrafter"/>
</dbReference>
<dbReference type="GO" id="GO:0050660">
    <property type="term" value="F:flavin adenine dinucleotide binding"/>
    <property type="evidence" value="ECO:0007669"/>
    <property type="project" value="InterPro"/>
</dbReference>
<protein>
    <submittedName>
        <fullName evidence="13">HlyC/CorC family transporter</fullName>
    </submittedName>
</protein>
<reference evidence="13 14" key="1">
    <citation type="submission" date="2020-02" db="EMBL/GenBank/DDBJ databases">
        <authorList>
            <person name="Zheng R.K."/>
            <person name="Sun C.M."/>
        </authorList>
    </citation>
    <scope>NUCLEOTIDE SEQUENCE [LARGE SCALE GENOMIC DNA]</scope>
    <source>
        <strain evidence="14">zrk13</strain>
    </source>
</reference>
<dbReference type="Gene3D" id="3.10.580.10">
    <property type="entry name" value="CBS-domain"/>
    <property type="match status" value="1"/>
</dbReference>
<dbReference type="Proteomes" id="UP000514720">
    <property type="component" value="Chromosome"/>
</dbReference>
<dbReference type="InterPro" id="IPR046342">
    <property type="entry name" value="CBS_dom_sf"/>
</dbReference>
<dbReference type="Gene3D" id="3.30.465.10">
    <property type="match status" value="1"/>
</dbReference>
<evidence type="ECO:0000313" key="14">
    <source>
        <dbReference type="Proteomes" id="UP000514720"/>
    </source>
</evidence>
<dbReference type="SUPFAM" id="SSF56176">
    <property type="entry name" value="FAD-binding/transporter-associated domain-like"/>
    <property type="match status" value="1"/>
</dbReference>
<dbReference type="InterPro" id="IPR044751">
    <property type="entry name" value="Ion_transp-like_CBS"/>
</dbReference>
<dbReference type="SUPFAM" id="SSF54631">
    <property type="entry name" value="CBS-domain pair"/>
    <property type="match status" value="1"/>
</dbReference>
<sequence length="447" mass="51330">MDDYWQRYLLAFTDIPVGLLALMVGLLLMSAFFSLSETVFSSVNVIRLKTFIEDGIKGSKKGLWITENFDRTLTTILVGNNLANIALATVSVSLFTQIFGDPTVVNLMNTFVMTTIILIFGEIVPKSFAKNNAERLALVLSNIMYWLISIMSPITWIFLKIRGLLIKENDEITISVTGDELETIIDTMEEEGSIDEDEAEMLQSVLDLSEKTVYDIMTPRVDMIAIDVNEEVETIKKIFFDHQFSRLPVYDKSVDNIVGILHERDFFTKLIKDQKIYIRKLMKEAMFVSKSMRVDTLIELLQREKAHMAVVSGEYGGTSGVVTMEDALEELVGEIYDEHDEVDDEMISQIKEFKFGINADIDLEDLFEELDIGTPPETQYSNLGGWLYGMFEDLPEVDMHYNYLQEIPNYEHDDDEPSWLNLKFVIKEIRDRRITYVHLTVENVTKE</sequence>
<evidence type="ECO:0000256" key="5">
    <source>
        <dbReference type="ARBA" id="ARBA00022989"/>
    </source>
</evidence>